<accession>A0A6J4HYE2</accession>
<evidence type="ECO:0000256" key="2">
    <source>
        <dbReference type="RuleBase" id="RU362080"/>
    </source>
</evidence>
<comment type="similarity">
    <text evidence="1 2">Belongs to the phD/YefM antitoxin family.</text>
</comment>
<evidence type="ECO:0000256" key="1">
    <source>
        <dbReference type="ARBA" id="ARBA00009981"/>
    </source>
</evidence>
<comment type="function">
    <text evidence="2">Antitoxin component of a type II toxin-antitoxin (TA) system.</text>
</comment>
<dbReference type="EMBL" id="CADCTL010000098">
    <property type="protein sequence ID" value="CAA9236377.1"/>
    <property type="molecule type" value="Genomic_DNA"/>
</dbReference>
<dbReference type="InterPro" id="IPR006442">
    <property type="entry name" value="Antitoxin_Phd/YefM"/>
</dbReference>
<sequence>MAETVTARAANQHFSRLLREVAEGKSFVITHRGRPVARLVPELAPDAERLKPVQERALEESIAWALSLELPAAPAENEKLPSDWPRDRDDLYDEVLRERSGKR</sequence>
<name>A0A6J4HYE2_9PROT</name>
<proteinExistence type="inferred from homology"/>
<gene>
    <name evidence="3" type="ORF">AVDCRST_MAG04-1390</name>
</gene>
<organism evidence="3">
    <name type="scientific">uncultured Acetobacteraceae bacterium</name>
    <dbReference type="NCBI Taxonomy" id="169975"/>
    <lineage>
        <taxon>Bacteria</taxon>
        <taxon>Pseudomonadati</taxon>
        <taxon>Pseudomonadota</taxon>
        <taxon>Alphaproteobacteria</taxon>
        <taxon>Acetobacterales</taxon>
        <taxon>Acetobacteraceae</taxon>
        <taxon>environmental samples</taxon>
    </lineage>
</organism>
<dbReference type="PANTHER" id="PTHR35377">
    <property type="entry name" value="ANTITOXIN VAPB49-RELATED-RELATED"/>
    <property type="match status" value="1"/>
</dbReference>
<dbReference type="NCBIfam" id="TIGR01552">
    <property type="entry name" value="phd_fam"/>
    <property type="match status" value="1"/>
</dbReference>
<dbReference type="SUPFAM" id="SSF143120">
    <property type="entry name" value="YefM-like"/>
    <property type="match status" value="1"/>
</dbReference>
<evidence type="ECO:0000313" key="3">
    <source>
        <dbReference type="EMBL" id="CAA9236377.1"/>
    </source>
</evidence>
<dbReference type="AlphaFoldDB" id="A0A6J4HYE2"/>
<dbReference type="InterPro" id="IPR036165">
    <property type="entry name" value="YefM-like_sf"/>
</dbReference>
<dbReference type="PANTHER" id="PTHR35377:SF8">
    <property type="entry name" value="ANTITOXIN VAPB22"/>
    <property type="match status" value="1"/>
</dbReference>
<reference evidence="3" key="1">
    <citation type="submission" date="2020-02" db="EMBL/GenBank/DDBJ databases">
        <authorList>
            <person name="Meier V. D."/>
        </authorList>
    </citation>
    <scope>NUCLEOTIDE SEQUENCE</scope>
    <source>
        <strain evidence="3">AVDCRST_MAG04</strain>
    </source>
</reference>
<dbReference type="Gene3D" id="3.40.1620.10">
    <property type="entry name" value="YefM-like domain"/>
    <property type="match status" value="1"/>
</dbReference>
<dbReference type="Pfam" id="PF02604">
    <property type="entry name" value="PhdYeFM_antitox"/>
    <property type="match status" value="1"/>
</dbReference>
<dbReference type="InterPro" id="IPR051416">
    <property type="entry name" value="phD-YefM_TA_antitoxins"/>
</dbReference>
<protein>
    <recommendedName>
        <fullName evidence="2">Antitoxin</fullName>
    </recommendedName>
</protein>